<comment type="similarity">
    <text evidence="6">Belongs to the peroxiredoxin family. Tpx subfamily.</text>
</comment>
<comment type="catalytic activity">
    <reaction evidence="6">
        <text>a hydroperoxide + [thioredoxin]-dithiol = an alcohol + [thioredoxin]-disulfide + H2O</text>
        <dbReference type="Rhea" id="RHEA:62620"/>
        <dbReference type="Rhea" id="RHEA-COMP:10698"/>
        <dbReference type="Rhea" id="RHEA-COMP:10700"/>
        <dbReference type="ChEBI" id="CHEBI:15377"/>
        <dbReference type="ChEBI" id="CHEBI:29950"/>
        <dbReference type="ChEBI" id="CHEBI:30879"/>
        <dbReference type="ChEBI" id="CHEBI:35924"/>
        <dbReference type="ChEBI" id="CHEBI:50058"/>
        <dbReference type="EC" id="1.11.1.24"/>
    </reaction>
</comment>
<name>A0A1G7CI34_9BACT</name>
<keyword evidence="9" id="KW-1185">Reference proteome</keyword>
<comment type="subunit">
    <text evidence="6">Homodimer.</text>
</comment>
<dbReference type="Pfam" id="PF08534">
    <property type="entry name" value="Redoxin"/>
    <property type="match status" value="1"/>
</dbReference>
<keyword evidence="4" id="KW-1015">Disulfide bond</keyword>
<dbReference type="InterPro" id="IPR050455">
    <property type="entry name" value="Tpx_Peroxidase_subfamily"/>
</dbReference>
<evidence type="ECO:0000256" key="5">
    <source>
        <dbReference type="ARBA" id="ARBA00023284"/>
    </source>
</evidence>
<dbReference type="EMBL" id="FNAQ01000009">
    <property type="protein sequence ID" value="SDE38400.1"/>
    <property type="molecule type" value="Genomic_DNA"/>
</dbReference>
<dbReference type="RefSeq" id="WP_092078712.1">
    <property type="nucleotide sequence ID" value="NZ_FNAQ01000009.1"/>
</dbReference>
<evidence type="ECO:0000256" key="1">
    <source>
        <dbReference type="ARBA" id="ARBA00022559"/>
    </source>
</evidence>
<sequence length="173" mass="18687">MTEKRTGIIRFKGNPVTLVGPDVTVGSPAPDFKVVDNGLQPVTRDSAKGKIQLIAVVPSLDTGVCDTMTRKFNQDAAALPENVEVYTISVDLPFAQKRWCGNAGIERVKTLSDYQERSFGLNYGVLIDELKLLARSVFVIDVDGKIAYSEIVSEVTAEPDYAAALAAVRALLA</sequence>
<proteinExistence type="inferred from homology"/>
<evidence type="ECO:0000313" key="8">
    <source>
        <dbReference type="EMBL" id="SDE38400.1"/>
    </source>
</evidence>
<evidence type="ECO:0000313" key="9">
    <source>
        <dbReference type="Proteomes" id="UP000243205"/>
    </source>
</evidence>
<evidence type="ECO:0000256" key="6">
    <source>
        <dbReference type="HAMAP-Rule" id="MF_00269"/>
    </source>
</evidence>
<dbReference type="InterPro" id="IPR013740">
    <property type="entry name" value="Redoxin"/>
</dbReference>
<comment type="caution">
    <text evidence="6">Lacks conserved residue(s) required for the propagation of feature annotation.</text>
</comment>
<dbReference type="InterPro" id="IPR036249">
    <property type="entry name" value="Thioredoxin-like_sf"/>
</dbReference>
<dbReference type="CDD" id="cd03014">
    <property type="entry name" value="PRX_Atyp2cys"/>
    <property type="match status" value="1"/>
</dbReference>
<dbReference type="PROSITE" id="PS51352">
    <property type="entry name" value="THIOREDOXIN_2"/>
    <property type="match status" value="1"/>
</dbReference>
<dbReference type="PROSITE" id="PS01265">
    <property type="entry name" value="TPX"/>
    <property type="match status" value="1"/>
</dbReference>
<accession>A0A1G7CI34</accession>
<dbReference type="STRING" id="57664.SAMN05661003_10982"/>
<gene>
    <name evidence="6" type="primary">tpx</name>
    <name evidence="8" type="ORF">SAMN05661003_10982</name>
</gene>
<dbReference type="HAMAP" id="MF_00269">
    <property type="entry name" value="Tpx"/>
    <property type="match status" value="1"/>
</dbReference>
<dbReference type="PANTHER" id="PTHR43110">
    <property type="entry name" value="THIOL PEROXIDASE"/>
    <property type="match status" value="1"/>
</dbReference>
<reference evidence="9" key="1">
    <citation type="submission" date="2016-10" db="EMBL/GenBank/DDBJ databases">
        <authorList>
            <person name="Varghese N."/>
            <person name="Submissions S."/>
        </authorList>
    </citation>
    <scope>NUCLEOTIDE SEQUENCE [LARGE SCALE GENOMIC DNA]</scope>
    <source>
        <strain evidence="9">DSM 8987</strain>
    </source>
</reference>
<dbReference type="EC" id="1.11.1.24" evidence="6"/>
<dbReference type="Proteomes" id="UP000243205">
    <property type="component" value="Unassembled WGS sequence"/>
</dbReference>
<keyword evidence="1 6" id="KW-0575">Peroxidase</keyword>
<keyword evidence="5 6" id="KW-0676">Redox-active center</keyword>
<dbReference type="GO" id="GO:0008379">
    <property type="term" value="F:thioredoxin peroxidase activity"/>
    <property type="evidence" value="ECO:0007669"/>
    <property type="project" value="UniProtKB-UniRule"/>
</dbReference>
<dbReference type="SUPFAM" id="SSF52833">
    <property type="entry name" value="Thioredoxin-like"/>
    <property type="match status" value="1"/>
</dbReference>
<dbReference type="AlphaFoldDB" id="A0A1G7CI34"/>
<evidence type="ECO:0000256" key="2">
    <source>
        <dbReference type="ARBA" id="ARBA00022862"/>
    </source>
</evidence>
<feature type="active site" description="Cysteine sulfenic acid (-SOH) intermediate" evidence="6">
    <location>
        <position position="65"/>
    </location>
</feature>
<evidence type="ECO:0000259" key="7">
    <source>
        <dbReference type="PROSITE" id="PS51352"/>
    </source>
</evidence>
<dbReference type="InterPro" id="IPR018219">
    <property type="entry name" value="Tpx_CS"/>
</dbReference>
<evidence type="ECO:0000256" key="4">
    <source>
        <dbReference type="ARBA" id="ARBA00023157"/>
    </source>
</evidence>
<keyword evidence="2 6" id="KW-0049">Antioxidant</keyword>
<dbReference type="Gene3D" id="3.40.30.10">
    <property type="entry name" value="Glutaredoxin"/>
    <property type="match status" value="1"/>
</dbReference>
<dbReference type="InterPro" id="IPR002065">
    <property type="entry name" value="TPX"/>
</dbReference>
<dbReference type="OrthoDB" id="9781543at2"/>
<comment type="function">
    <text evidence="6">Thiol-specific peroxidase that catalyzes the reduction of hydrogen peroxide and organic hydroperoxides to water and alcohols, respectively. Plays a role in cell protection against oxidative stress by detoxifying peroxides.</text>
</comment>
<dbReference type="PANTHER" id="PTHR43110:SF1">
    <property type="entry name" value="THIOL PEROXIDASE"/>
    <property type="match status" value="1"/>
</dbReference>
<dbReference type="InterPro" id="IPR013766">
    <property type="entry name" value="Thioredoxin_domain"/>
</dbReference>
<protein>
    <recommendedName>
        <fullName evidence="6">Thiol peroxidase</fullName>
        <shortName evidence="6">Tpx</shortName>
        <ecNumber evidence="6">1.11.1.24</ecNumber>
    </recommendedName>
    <alternativeName>
        <fullName evidence="6">Peroxiredoxin tpx</fullName>
        <shortName evidence="6">Prx</shortName>
    </alternativeName>
    <alternativeName>
        <fullName evidence="6">Thioredoxin peroxidase</fullName>
    </alternativeName>
    <alternativeName>
        <fullName evidence="6">Thioredoxin-dependent peroxiredoxin</fullName>
    </alternativeName>
</protein>
<feature type="domain" description="Thioredoxin" evidence="7">
    <location>
        <begin position="23"/>
        <end position="173"/>
    </location>
</feature>
<dbReference type="NCBIfam" id="NF001808">
    <property type="entry name" value="PRK00522.1"/>
    <property type="match status" value="1"/>
</dbReference>
<organism evidence="8 9">
    <name type="scientific">Desulfuromonas thiophila</name>
    <dbReference type="NCBI Taxonomy" id="57664"/>
    <lineage>
        <taxon>Bacteria</taxon>
        <taxon>Pseudomonadati</taxon>
        <taxon>Thermodesulfobacteriota</taxon>
        <taxon>Desulfuromonadia</taxon>
        <taxon>Desulfuromonadales</taxon>
        <taxon>Desulfuromonadaceae</taxon>
        <taxon>Desulfuromonas</taxon>
    </lineage>
</organism>
<evidence type="ECO:0000256" key="3">
    <source>
        <dbReference type="ARBA" id="ARBA00023002"/>
    </source>
</evidence>
<keyword evidence="3 6" id="KW-0560">Oxidoreductase</keyword>